<dbReference type="Pfam" id="PF01431">
    <property type="entry name" value="Peptidase_M13"/>
    <property type="match status" value="1"/>
</dbReference>
<feature type="compositionally biased region" description="Polar residues" evidence="7">
    <location>
        <begin position="35"/>
        <end position="44"/>
    </location>
</feature>
<dbReference type="GO" id="GO:0004222">
    <property type="term" value="F:metalloendopeptidase activity"/>
    <property type="evidence" value="ECO:0007669"/>
    <property type="project" value="InterPro"/>
</dbReference>
<reference evidence="11" key="1">
    <citation type="submission" date="2020-03" db="EMBL/GenBank/DDBJ databases">
        <authorList>
            <person name="Weist P."/>
        </authorList>
    </citation>
    <scope>NUCLEOTIDE SEQUENCE</scope>
</reference>
<dbReference type="Proteomes" id="UP001153269">
    <property type="component" value="Unassembled WGS sequence"/>
</dbReference>
<evidence type="ECO:0000313" key="11">
    <source>
        <dbReference type="EMBL" id="CAB1422960.1"/>
    </source>
</evidence>
<feature type="region of interest" description="Disordered" evidence="7">
    <location>
        <begin position="146"/>
        <end position="180"/>
    </location>
</feature>
<dbReference type="PROSITE" id="PS51885">
    <property type="entry name" value="NEPRILYSIN"/>
    <property type="match status" value="1"/>
</dbReference>
<feature type="region of interest" description="Disordered" evidence="7">
    <location>
        <begin position="1"/>
        <end position="56"/>
    </location>
</feature>
<evidence type="ECO:0000256" key="2">
    <source>
        <dbReference type="ARBA" id="ARBA00022670"/>
    </source>
</evidence>
<feature type="compositionally biased region" description="Basic and acidic residues" evidence="7">
    <location>
        <begin position="168"/>
        <end position="180"/>
    </location>
</feature>
<feature type="non-terminal residue" evidence="11">
    <location>
        <position position="1"/>
    </location>
</feature>
<dbReference type="GO" id="GO:0005886">
    <property type="term" value="C:plasma membrane"/>
    <property type="evidence" value="ECO:0007669"/>
    <property type="project" value="TreeGrafter"/>
</dbReference>
<feature type="domain" description="Peptidase M13 N-terminal" evidence="10">
    <location>
        <begin position="192"/>
        <end position="541"/>
    </location>
</feature>
<evidence type="ECO:0000256" key="5">
    <source>
        <dbReference type="ARBA" id="ARBA00022833"/>
    </source>
</evidence>
<evidence type="ECO:0000313" key="12">
    <source>
        <dbReference type="Proteomes" id="UP001153269"/>
    </source>
</evidence>
<dbReference type="Pfam" id="PF05649">
    <property type="entry name" value="Peptidase_M13_N"/>
    <property type="match status" value="1"/>
</dbReference>
<evidence type="ECO:0000256" key="3">
    <source>
        <dbReference type="ARBA" id="ARBA00022723"/>
    </source>
</evidence>
<evidence type="ECO:0000256" key="7">
    <source>
        <dbReference type="SAM" id="MobiDB-lite"/>
    </source>
</evidence>
<sequence length="802" mass="91379">TLKPKLSIQPPTQPEVERGLQPPALFQLPPPTQDPPETQHQTQIHPEIQLSESGPEHRPQAVSLWVKHRRLILLLWGFSLSAALLGLMYYIHQNRNRSIDQSGTVTPCLSPACQWASARLSTSADPFKEPCDYFLFTCGSDRLTQDSRGRHRGQGIPGHPQNQNGKSARPERKGERSLREEKVMDRKTMLLQYLREILESNDRVSSSAVQKTKRFFHSCLDTRSIETAGVEPFLTLIHKLGGWAVSGQWNKTDFNSTLSLLMRDYATFPFFNLYVGRDPKEMAHGRNKRYIQIDQPDLLIPIEWNSKKQKSRAKAQTLRPFMATCQRYLALLGAPPNSDMMHVGMFMSLSSELAVKATPLQYRLSKGQLHQRMSIKELQIQAPAIDWLGCLRAAFHPLPLIEDDHVLLHNLPYVVHMSPIIGKWLNNYEPSNSAPLQTYMVLNLLHTLMPAMDSRFSERVNNVSVGDVDGTAPRWRRCVLETERGFDSVLTHLLSERTAHREAEMMIENIFSSFKSKLHELKGTNQKSLQSVMTKVQSLIPRLWITSEMSGDAELDRLFSTVSVSTHSFFSNYVQLLSLWQKRRRRLLSDPSEQPDVLSVTPLLLGSELLFPLGMFVPPLFHPTYPRAMNYGVVGFLIAKDILHMLLPDIYSQSETVHAVGECVWTHYLTVTEKASRGGAFPLSSVQRQEVWVQYSALQIALQAYHQSLQRRPGDTSISGLSHTHLFFSAFSQVNCDFDPYHEFMPLEPSFLIKVNCDFDPYHEFMPLEPSFLIKVICARSQLCPTSLQCPRQTQQHSLQTC</sequence>
<keyword evidence="8" id="KW-0472">Membrane</keyword>
<dbReference type="EMBL" id="CADEAL010000625">
    <property type="protein sequence ID" value="CAB1422960.1"/>
    <property type="molecule type" value="Genomic_DNA"/>
</dbReference>
<dbReference type="AlphaFoldDB" id="A0A9N7U1E3"/>
<feature type="transmembrane region" description="Helical" evidence="8">
    <location>
        <begin position="71"/>
        <end position="91"/>
    </location>
</feature>
<dbReference type="InterPro" id="IPR008753">
    <property type="entry name" value="Peptidase_M13_N"/>
</dbReference>
<keyword evidence="8" id="KW-0812">Transmembrane</keyword>
<dbReference type="Gene3D" id="3.40.390.10">
    <property type="entry name" value="Collagenase (Catalytic Domain)"/>
    <property type="match status" value="1"/>
</dbReference>
<protein>
    <submittedName>
        <fullName evidence="11">Uncharacterized protein</fullName>
    </submittedName>
</protein>
<dbReference type="SUPFAM" id="SSF55486">
    <property type="entry name" value="Metalloproteases ('zincins'), catalytic domain"/>
    <property type="match status" value="1"/>
</dbReference>
<dbReference type="PANTHER" id="PTHR11733:SF128">
    <property type="entry name" value="KELL BLOOD GROUP GLYCOPROTEIN"/>
    <property type="match status" value="1"/>
</dbReference>
<dbReference type="InterPro" id="IPR024079">
    <property type="entry name" value="MetalloPept_cat_dom_sf"/>
</dbReference>
<feature type="domain" description="Peptidase M13 C-terminal" evidence="9">
    <location>
        <begin position="608"/>
        <end position="737"/>
    </location>
</feature>
<dbReference type="InterPro" id="IPR042089">
    <property type="entry name" value="Peptidase_M13_dom_2"/>
</dbReference>
<evidence type="ECO:0000256" key="8">
    <source>
        <dbReference type="SAM" id="Phobius"/>
    </source>
</evidence>
<evidence type="ECO:0000256" key="1">
    <source>
        <dbReference type="ARBA" id="ARBA00001947"/>
    </source>
</evidence>
<dbReference type="PANTHER" id="PTHR11733">
    <property type="entry name" value="ZINC METALLOPROTEASE FAMILY M13 NEPRILYSIN-RELATED"/>
    <property type="match status" value="1"/>
</dbReference>
<proteinExistence type="predicted"/>
<comment type="cofactor">
    <cofactor evidence="1">
        <name>Zn(2+)</name>
        <dbReference type="ChEBI" id="CHEBI:29105"/>
    </cofactor>
</comment>
<evidence type="ECO:0000256" key="6">
    <source>
        <dbReference type="ARBA" id="ARBA00023049"/>
    </source>
</evidence>
<dbReference type="InterPro" id="IPR018497">
    <property type="entry name" value="Peptidase_M13_C"/>
</dbReference>
<gene>
    <name evidence="11" type="ORF">PLEPLA_LOCUS10878</name>
</gene>
<keyword evidence="12" id="KW-1185">Reference proteome</keyword>
<dbReference type="GO" id="GO:0016485">
    <property type="term" value="P:protein processing"/>
    <property type="evidence" value="ECO:0007669"/>
    <property type="project" value="TreeGrafter"/>
</dbReference>
<keyword evidence="3" id="KW-0479">Metal-binding</keyword>
<evidence type="ECO:0000256" key="4">
    <source>
        <dbReference type="ARBA" id="ARBA00022801"/>
    </source>
</evidence>
<keyword evidence="5" id="KW-0862">Zinc</keyword>
<dbReference type="GO" id="GO:0046872">
    <property type="term" value="F:metal ion binding"/>
    <property type="evidence" value="ECO:0007669"/>
    <property type="project" value="UniProtKB-KW"/>
</dbReference>
<dbReference type="InterPro" id="IPR000718">
    <property type="entry name" value="Peptidase_M13"/>
</dbReference>
<evidence type="ECO:0000259" key="9">
    <source>
        <dbReference type="Pfam" id="PF01431"/>
    </source>
</evidence>
<accession>A0A9N7U1E3</accession>
<dbReference type="Gene3D" id="1.10.1380.10">
    <property type="entry name" value="Neutral endopeptidase , domain2"/>
    <property type="match status" value="1"/>
</dbReference>
<keyword evidence="2" id="KW-0645">Protease</keyword>
<keyword evidence="6" id="KW-0482">Metalloprotease</keyword>
<evidence type="ECO:0000259" key="10">
    <source>
        <dbReference type="Pfam" id="PF05649"/>
    </source>
</evidence>
<organism evidence="11 12">
    <name type="scientific">Pleuronectes platessa</name>
    <name type="common">European plaice</name>
    <dbReference type="NCBI Taxonomy" id="8262"/>
    <lineage>
        <taxon>Eukaryota</taxon>
        <taxon>Metazoa</taxon>
        <taxon>Chordata</taxon>
        <taxon>Craniata</taxon>
        <taxon>Vertebrata</taxon>
        <taxon>Euteleostomi</taxon>
        <taxon>Actinopterygii</taxon>
        <taxon>Neopterygii</taxon>
        <taxon>Teleostei</taxon>
        <taxon>Neoteleostei</taxon>
        <taxon>Acanthomorphata</taxon>
        <taxon>Carangaria</taxon>
        <taxon>Pleuronectiformes</taxon>
        <taxon>Pleuronectoidei</taxon>
        <taxon>Pleuronectidae</taxon>
        <taxon>Pleuronectes</taxon>
    </lineage>
</organism>
<name>A0A9N7U1E3_PLEPL</name>
<keyword evidence="4" id="KW-0378">Hydrolase</keyword>
<comment type="caution">
    <text evidence="11">The sequence shown here is derived from an EMBL/GenBank/DDBJ whole genome shotgun (WGS) entry which is preliminary data.</text>
</comment>
<keyword evidence="8" id="KW-1133">Transmembrane helix</keyword>